<comment type="caution">
    <text evidence="4">The sequence shown here is derived from an EMBL/GenBank/DDBJ whole genome shotgun (WGS) entry which is preliminary data.</text>
</comment>
<dbReference type="PANTHER" id="PTHR43479:SF11">
    <property type="entry name" value="ACREF_ENVCD OPERON REPRESSOR-RELATED"/>
    <property type="match status" value="1"/>
</dbReference>
<dbReference type="PROSITE" id="PS50977">
    <property type="entry name" value="HTH_TETR_2"/>
    <property type="match status" value="1"/>
</dbReference>
<reference evidence="4" key="1">
    <citation type="journal article" date="2020" name="mSystems">
        <title>Genome- and Community-Level Interaction Insights into Carbon Utilization and Element Cycling Functions of Hydrothermarchaeota in Hydrothermal Sediment.</title>
        <authorList>
            <person name="Zhou Z."/>
            <person name="Liu Y."/>
            <person name="Xu W."/>
            <person name="Pan J."/>
            <person name="Luo Z.H."/>
            <person name="Li M."/>
        </authorList>
    </citation>
    <scope>NUCLEOTIDE SEQUENCE [LARGE SCALE GENOMIC DNA]</scope>
    <source>
        <strain evidence="4">SpSt-81</strain>
    </source>
</reference>
<dbReference type="InterPro" id="IPR050624">
    <property type="entry name" value="HTH-type_Tx_Regulator"/>
</dbReference>
<dbReference type="SUPFAM" id="SSF46689">
    <property type="entry name" value="Homeodomain-like"/>
    <property type="match status" value="1"/>
</dbReference>
<sequence>MRISKDPEIRKKELIETALCLFLKKGYEKTSIRDILREVKGSPGMFYYYFSSKEEIFEEAIKYYVENYIKGLIEILKDERISLVDKYNKIVSSVIKAFEDLRSFSKIYYSPQYFPLRVKISFEILDKLIEPFSQLIEKIKKDPQLDSKRCAVFILYGVYGLLHENLEIESSYVKGIMDFILLITKRILGIYEEGEL</sequence>
<protein>
    <submittedName>
        <fullName evidence="4">TetR/AcrR family transcriptional regulator</fullName>
    </submittedName>
</protein>
<evidence type="ECO:0000313" key="4">
    <source>
        <dbReference type="EMBL" id="HFX14031.1"/>
    </source>
</evidence>
<evidence type="ECO:0000259" key="3">
    <source>
        <dbReference type="PROSITE" id="PS50977"/>
    </source>
</evidence>
<proteinExistence type="predicted"/>
<dbReference type="AlphaFoldDB" id="A0A7C3MLL5"/>
<dbReference type="EMBL" id="DTIN01000033">
    <property type="protein sequence ID" value="HFX14031.1"/>
    <property type="molecule type" value="Genomic_DNA"/>
</dbReference>
<accession>A0A7C3MLL5</accession>
<dbReference type="Pfam" id="PF00440">
    <property type="entry name" value="TetR_N"/>
    <property type="match status" value="1"/>
</dbReference>
<name>A0A7C3MLL5_DICTH</name>
<dbReference type="InterPro" id="IPR001647">
    <property type="entry name" value="HTH_TetR"/>
</dbReference>
<dbReference type="GO" id="GO:0003677">
    <property type="term" value="F:DNA binding"/>
    <property type="evidence" value="ECO:0007669"/>
    <property type="project" value="UniProtKB-UniRule"/>
</dbReference>
<evidence type="ECO:0000256" key="2">
    <source>
        <dbReference type="PROSITE-ProRule" id="PRU00335"/>
    </source>
</evidence>
<feature type="domain" description="HTH tetR-type" evidence="3">
    <location>
        <begin position="8"/>
        <end position="68"/>
    </location>
</feature>
<feature type="DNA-binding region" description="H-T-H motif" evidence="2">
    <location>
        <begin position="31"/>
        <end position="50"/>
    </location>
</feature>
<keyword evidence="1 2" id="KW-0238">DNA-binding</keyword>
<gene>
    <name evidence="4" type="ORF">ENW00_07810</name>
</gene>
<organism evidence="4">
    <name type="scientific">Dictyoglomus thermophilum</name>
    <dbReference type="NCBI Taxonomy" id="14"/>
    <lineage>
        <taxon>Bacteria</taxon>
        <taxon>Pseudomonadati</taxon>
        <taxon>Dictyoglomota</taxon>
        <taxon>Dictyoglomia</taxon>
        <taxon>Dictyoglomales</taxon>
        <taxon>Dictyoglomaceae</taxon>
        <taxon>Dictyoglomus</taxon>
    </lineage>
</organism>
<dbReference type="PANTHER" id="PTHR43479">
    <property type="entry name" value="ACREF/ENVCD OPERON REPRESSOR-RELATED"/>
    <property type="match status" value="1"/>
</dbReference>
<dbReference type="InterPro" id="IPR009057">
    <property type="entry name" value="Homeodomain-like_sf"/>
</dbReference>
<evidence type="ECO:0000256" key="1">
    <source>
        <dbReference type="ARBA" id="ARBA00023125"/>
    </source>
</evidence>
<dbReference type="PRINTS" id="PR00455">
    <property type="entry name" value="HTHTETR"/>
</dbReference>
<dbReference type="Gene3D" id="1.10.357.10">
    <property type="entry name" value="Tetracycline Repressor, domain 2"/>
    <property type="match status" value="1"/>
</dbReference>